<comment type="caution">
    <text evidence="1">The sequence shown here is derived from an EMBL/GenBank/DDBJ whole genome shotgun (WGS) entry which is preliminary data.</text>
</comment>
<reference evidence="2" key="1">
    <citation type="journal article" date="2019" name="Int. J. Syst. Evol. Microbiol.">
        <title>The Global Catalogue of Microorganisms (GCM) 10K type strain sequencing project: providing services to taxonomists for standard genome sequencing and annotation.</title>
        <authorList>
            <consortium name="The Broad Institute Genomics Platform"/>
            <consortium name="The Broad Institute Genome Sequencing Center for Infectious Disease"/>
            <person name="Wu L."/>
            <person name="Ma J."/>
        </authorList>
    </citation>
    <scope>NUCLEOTIDE SEQUENCE [LARGE SCALE GENOMIC DNA]</scope>
    <source>
        <strain evidence="2">KCTC 33522</strain>
    </source>
</reference>
<gene>
    <name evidence="1" type="ORF">ACFSY7_11975</name>
</gene>
<dbReference type="EMBL" id="JBHUOR010000105">
    <property type="protein sequence ID" value="MFD2869211.1"/>
    <property type="molecule type" value="Genomic_DNA"/>
</dbReference>
<evidence type="ECO:0000313" key="1">
    <source>
        <dbReference type="EMBL" id="MFD2869211.1"/>
    </source>
</evidence>
<protein>
    <submittedName>
        <fullName evidence="1">Uncharacterized protein</fullName>
    </submittedName>
</protein>
<dbReference type="RefSeq" id="WP_380148005.1">
    <property type="nucleotide sequence ID" value="NZ_JBHUOR010000105.1"/>
</dbReference>
<evidence type="ECO:0000313" key="2">
    <source>
        <dbReference type="Proteomes" id="UP001597568"/>
    </source>
</evidence>
<sequence>MYLESHTQTLSFKYDYLDKTTEKSVVKGFALPRLRLDLTEAEVETVLKTVATLVDRPTASRFYGEWVDKRRVVPVINK</sequence>
<accession>A0ABW5Y1R4</accession>
<name>A0ABW5Y1R4_9BACL</name>
<proteinExistence type="predicted"/>
<keyword evidence="2" id="KW-1185">Reference proteome</keyword>
<dbReference type="Proteomes" id="UP001597568">
    <property type="component" value="Unassembled WGS sequence"/>
</dbReference>
<organism evidence="1 2">
    <name type="scientific">Kurthia populi</name>
    <dbReference type="NCBI Taxonomy" id="1562132"/>
    <lineage>
        <taxon>Bacteria</taxon>
        <taxon>Bacillati</taxon>
        <taxon>Bacillota</taxon>
        <taxon>Bacilli</taxon>
        <taxon>Bacillales</taxon>
        <taxon>Caryophanaceae</taxon>
        <taxon>Kurthia</taxon>
    </lineage>
</organism>